<dbReference type="PANTHER" id="PTHR12161">
    <property type="entry name" value="IST1 FAMILY MEMBER"/>
    <property type="match status" value="1"/>
</dbReference>
<dbReference type="Proteomes" id="UP001293254">
    <property type="component" value="Unassembled WGS sequence"/>
</dbReference>
<name>A0AAE1XPB4_9LAMI</name>
<dbReference type="EMBL" id="JACGWO010000011">
    <property type="protein sequence ID" value="KAK4415511.1"/>
    <property type="molecule type" value="Genomic_DNA"/>
</dbReference>
<evidence type="ECO:0000256" key="1">
    <source>
        <dbReference type="ARBA" id="ARBA00005536"/>
    </source>
</evidence>
<dbReference type="AlphaFoldDB" id="A0AAE1XPB4"/>
<comment type="similarity">
    <text evidence="1">Belongs to the IST1 family.</text>
</comment>
<feature type="compositionally biased region" description="Polar residues" evidence="2">
    <location>
        <begin position="286"/>
        <end position="310"/>
    </location>
</feature>
<dbReference type="FunFam" id="1.20.1260.60:FF:000002">
    <property type="entry name" value="Vacuolar protein sorting-associated protein IST1"/>
    <property type="match status" value="1"/>
</dbReference>
<dbReference type="InterPro" id="IPR005061">
    <property type="entry name" value="Ist1"/>
</dbReference>
<dbReference type="Pfam" id="PF03398">
    <property type="entry name" value="Ist1"/>
    <property type="match status" value="1"/>
</dbReference>
<keyword evidence="4" id="KW-1185">Reference proteome</keyword>
<feature type="compositionally biased region" description="Basic and acidic residues" evidence="2">
    <location>
        <begin position="265"/>
        <end position="285"/>
    </location>
</feature>
<feature type="compositionally biased region" description="Polar residues" evidence="2">
    <location>
        <begin position="342"/>
        <end position="359"/>
    </location>
</feature>
<feature type="region of interest" description="Disordered" evidence="2">
    <location>
        <begin position="548"/>
        <end position="581"/>
    </location>
</feature>
<dbReference type="InterPro" id="IPR042277">
    <property type="entry name" value="IST1-like"/>
</dbReference>
<feature type="region of interest" description="Disordered" evidence="2">
    <location>
        <begin position="265"/>
        <end position="439"/>
    </location>
</feature>
<evidence type="ECO:0008006" key="5">
    <source>
        <dbReference type="Google" id="ProtNLM"/>
    </source>
</evidence>
<comment type="caution">
    <text evidence="3">The sequence shown here is derived from an EMBL/GenBank/DDBJ whole genome shotgun (WGS) entry which is preliminary data.</text>
</comment>
<reference evidence="3" key="1">
    <citation type="submission" date="2020-06" db="EMBL/GenBank/DDBJ databases">
        <authorList>
            <person name="Li T."/>
            <person name="Hu X."/>
            <person name="Zhang T."/>
            <person name="Song X."/>
            <person name="Zhang H."/>
            <person name="Dai N."/>
            <person name="Sheng W."/>
            <person name="Hou X."/>
            <person name="Wei L."/>
        </authorList>
    </citation>
    <scope>NUCLEOTIDE SEQUENCE</scope>
    <source>
        <strain evidence="3">3651</strain>
        <tissue evidence="3">Leaf</tissue>
    </source>
</reference>
<dbReference type="Gene3D" id="1.20.1260.60">
    <property type="entry name" value="Vacuolar protein sorting-associated protein Ist1"/>
    <property type="match status" value="1"/>
</dbReference>
<sequence>MLDGLLGRGFSVKCKSLIKMTRARIEVLRKRAEAKQRFLKEDLAKLLSNGLDINAYGRTEEFIAGMNLLSCYDIVEQSCEYIVKQLSRMQKQGECPEECREAVASLMFAAARFSDLPELRDLRDIFQQRYGNCLEAFVNQKFVEKVSARHPATEKRLKVLQDIATELSIKWDYKGFEQRMSTPSVVAQTEVRKADVVKQTPGILDEKSRIRNCGEGHMWKRNEIDHPVAGRKGSIEYREQSLLKTEGSSSQGDSDGLFRGRHILTENKQHSYHSEKRDIELKAEKSSSSSHGKMLDNVNTGSTRRSNGTHNPRKGASTEALFHEKAASAPSCAEHLGRTENVIPSSNYSSRENAINSTRKGPEEGPDRFNSSSNYALPPPYVKPKDNISRPPYVKPKEDKHTHSRGSKHDLEKNFIDPASCSRGNVVNSSGRPQNESDHDFEEQFVAPAKVKSHSQEKYLDYEEEKIPLPKPRSIRRKHHKSSSSHNNVVDNLEDVGPVNRSSNSRRKDQSRKGLQILFDEEHHIKEDEERMIDKLLIHYSKKPSSYDAGKLRKKLRGQPPDQIITDVGESSSLDRSRDVHDDKCEVFPPPIRSVSLPHEQTASPESQKVFTRANTFQLDNQARHVHPKLPDYDDLAARFAALKGR</sequence>
<evidence type="ECO:0000256" key="2">
    <source>
        <dbReference type="SAM" id="MobiDB-lite"/>
    </source>
</evidence>
<evidence type="ECO:0000313" key="3">
    <source>
        <dbReference type="EMBL" id="KAK4415511.1"/>
    </source>
</evidence>
<reference evidence="3" key="2">
    <citation type="journal article" date="2024" name="Plant">
        <title>Genomic evolution and insights into agronomic trait innovations of Sesamum species.</title>
        <authorList>
            <person name="Miao H."/>
            <person name="Wang L."/>
            <person name="Qu L."/>
            <person name="Liu H."/>
            <person name="Sun Y."/>
            <person name="Le M."/>
            <person name="Wang Q."/>
            <person name="Wei S."/>
            <person name="Zheng Y."/>
            <person name="Lin W."/>
            <person name="Duan Y."/>
            <person name="Cao H."/>
            <person name="Xiong S."/>
            <person name="Wang X."/>
            <person name="Wei L."/>
            <person name="Li C."/>
            <person name="Ma Q."/>
            <person name="Ju M."/>
            <person name="Zhao R."/>
            <person name="Li G."/>
            <person name="Mu C."/>
            <person name="Tian Q."/>
            <person name="Mei H."/>
            <person name="Zhang T."/>
            <person name="Gao T."/>
            <person name="Zhang H."/>
        </authorList>
    </citation>
    <scope>NUCLEOTIDE SEQUENCE</scope>
    <source>
        <strain evidence="3">3651</strain>
    </source>
</reference>
<feature type="compositionally biased region" description="Basic and acidic residues" evidence="2">
    <location>
        <begin position="395"/>
        <end position="415"/>
    </location>
</feature>
<protein>
    <recommendedName>
        <fullName evidence="5">IST1-like protein</fullName>
    </recommendedName>
</protein>
<feature type="compositionally biased region" description="Polar residues" evidence="2">
    <location>
        <begin position="422"/>
        <end position="434"/>
    </location>
</feature>
<feature type="region of interest" description="Disordered" evidence="2">
    <location>
        <begin position="470"/>
        <end position="511"/>
    </location>
</feature>
<evidence type="ECO:0000313" key="4">
    <source>
        <dbReference type="Proteomes" id="UP001293254"/>
    </source>
</evidence>
<gene>
    <name evidence="3" type="ORF">Salat_2658500</name>
</gene>
<dbReference type="GO" id="GO:0015031">
    <property type="term" value="P:protein transport"/>
    <property type="evidence" value="ECO:0007669"/>
    <property type="project" value="InterPro"/>
</dbReference>
<dbReference type="PANTHER" id="PTHR12161:SF14">
    <property type="entry name" value="REGULATOR OF VPS4 ACTIVITY IN THE MVB PATHWAY PROTEIN"/>
    <property type="match status" value="1"/>
</dbReference>
<organism evidence="3 4">
    <name type="scientific">Sesamum alatum</name>
    <dbReference type="NCBI Taxonomy" id="300844"/>
    <lineage>
        <taxon>Eukaryota</taxon>
        <taxon>Viridiplantae</taxon>
        <taxon>Streptophyta</taxon>
        <taxon>Embryophyta</taxon>
        <taxon>Tracheophyta</taxon>
        <taxon>Spermatophyta</taxon>
        <taxon>Magnoliopsida</taxon>
        <taxon>eudicotyledons</taxon>
        <taxon>Gunneridae</taxon>
        <taxon>Pentapetalae</taxon>
        <taxon>asterids</taxon>
        <taxon>lamiids</taxon>
        <taxon>Lamiales</taxon>
        <taxon>Pedaliaceae</taxon>
        <taxon>Sesamum</taxon>
    </lineage>
</organism>
<proteinExistence type="inferred from homology"/>
<accession>A0AAE1XPB4</accession>
<feature type="compositionally biased region" description="Basic residues" evidence="2">
    <location>
        <begin position="473"/>
        <end position="483"/>
    </location>
</feature>